<evidence type="ECO:0000256" key="13">
    <source>
        <dbReference type="RuleBase" id="RU910715"/>
    </source>
</evidence>
<feature type="transmembrane region" description="Helical" evidence="13">
    <location>
        <begin position="101"/>
        <end position="120"/>
    </location>
</feature>
<name>A0AAJ7WLB0_PETMA</name>
<feature type="transmembrane region" description="Helical" evidence="13">
    <location>
        <begin position="12"/>
        <end position="32"/>
    </location>
</feature>
<feature type="transmembrane region" description="Helical" evidence="13">
    <location>
        <begin position="69"/>
        <end position="89"/>
    </location>
</feature>
<accession>A0AAJ7WLB0</accession>
<evidence type="ECO:0000313" key="15">
    <source>
        <dbReference type="RefSeq" id="XP_032801951.1"/>
    </source>
</evidence>
<dbReference type="PANTHER" id="PTHR10791:SF112">
    <property type="entry name" value="SUGAR TRANSPORTER SWEET1"/>
    <property type="match status" value="1"/>
</dbReference>
<dbReference type="FunFam" id="1.20.1280.290:FF:000010">
    <property type="entry name" value="Sugar transporter SWEET"/>
    <property type="match status" value="1"/>
</dbReference>
<organism evidence="14 15">
    <name type="scientific">Petromyzon marinus</name>
    <name type="common">Sea lamprey</name>
    <dbReference type="NCBI Taxonomy" id="7757"/>
    <lineage>
        <taxon>Eukaryota</taxon>
        <taxon>Metazoa</taxon>
        <taxon>Chordata</taxon>
        <taxon>Craniata</taxon>
        <taxon>Vertebrata</taxon>
        <taxon>Cyclostomata</taxon>
        <taxon>Hyperoartia</taxon>
        <taxon>Petromyzontiformes</taxon>
        <taxon>Petromyzontidae</taxon>
        <taxon>Petromyzon</taxon>
    </lineage>
</organism>
<dbReference type="InterPro" id="IPR004316">
    <property type="entry name" value="SWEET_rpt"/>
</dbReference>
<dbReference type="GO" id="GO:0005886">
    <property type="term" value="C:plasma membrane"/>
    <property type="evidence" value="ECO:0007669"/>
    <property type="project" value="UniProtKB-SubCell"/>
</dbReference>
<evidence type="ECO:0000256" key="4">
    <source>
        <dbReference type="ARBA" id="ARBA00022448"/>
    </source>
</evidence>
<evidence type="ECO:0000256" key="1">
    <source>
        <dbReference type="ARBA" id="ARBA00004651"/>
    </source>
</evidence>
<sequence>MILSSYSTQDIVSAVATFSTIAFFLTGIDICLKIKRKGNTNGLSMFPFVACTVCSVLWLRYGLLKTDMTLIYVNAAGAFIEFLYVLYFYTHADEKKPLHRMLLGATCIVFATLVYINYLAEDVETAKYHLGLLCTFGAVINFGAPLASIAEVFRTKSTECLALPLCLANFVVALEWFIYGVIIHDSFVKIPNVLGSMLGVAQLALFVMYPRADNPPRYDMSSPTLKAP</sequence>
<dbReference type="RefSeq" id="XP_032801951.1">
    <property type="nucleotide sequence ID" value="XM_032946060.1"/>
</dbReference>
<evidence type="ECO:0000256" key="11">
    <source>
        <dbReference type="ARBA" id="ARBA00023136"/>
    </source>
</evidence>
<feature type="transmembrane region" description="Helical" evidence="13">
    <location>
        <begin position="44"/>
        <end position="63"/>
    </location>
</feature>
<keyword evidence="10" id="KW-0333">Golgi apparatus</keyword>
<comment type="similarity">
    <text evidence="3 13">Belongs to the SWEET sugar transporter family.</text>
</comment>
<dbReference type="GO" id="GO:0000139">
    <property type="term" value="C:Golgi membrane"/>
    <property type="evidence" value="ECO:0007669"/>
    <property type="project" value="UniProtKB-SubCell"/>
</dbReference>
<dbReference type="InterPro" id="IPR047664">
    <property type="entry name" value="SWEET"/>
</dbReference>
<comment type="function">
    <text evidence="12 13">Mediates sugar transport across membranes.</text>
</comment>
<dbReference type="AlphaFoldDB" id="A0AAJ7WLB0"/>
<evidence type="ECO:0000256" key="2">
    <source>
        <dbReference type="ARBA" id="ARBA00004653"/>
    </source>
</evidence>
<proteinExistence type="inferred from homology"/>
<feature type="transmembrane region" description="Helical" evidence="13">
    <location>
        <begin position="126"/>
        <end position="149"/>
    </location>
</feature>
<dbReference type="Proteomes" id="UP001318040">
    <property type="component" value="Chromosome 4"/>
</dbReference>
<evidence type="ECO:0000256" key="3">
    <source>
        <dbReference type="ARBA" id="ARBA00007809"/>
    </source>
</evidence>
<keyword evidence="8" id="KW-0677">Repeat</keyword>
<dbReference type="PANTHER" id="PTHR10791">
    <property type="entry name" value="RAG1-ACTIVATING PROTEIN 1"/>
    <property type="match status" value="1"/>
</dbReference>
<evidence type="ECO:0000256" key="8">
    <source>
        <dbReference type="ARBA" id="ARBA00022737"/>
    </source>
</evidence>
<evidence type="ECO:0000256" key="6">
    <source>
        <dbReference type="ARBA" id="ARBA00022597"/>
    </source>
</evidence>
<comment type="subcellular location">
    <subcellularLocation>
        <location evidence="1 13">Cell membrane</location>
        <topology evidence="1 13">Multi-pass membrane protein</topology>
    </subcellularLocation>
    <subcellularLocation>
        <location evidence="2">Golgi apparatus membrane</location>
        <topology evidence="2">Multi-pass membrane protein</topology>
    </subcellularLocation>
</comment>
<keyword evidence="11 13" id="KW-0472">Membrane</keyword>
<feature type="transmembrane region" description="Helical" evidence="13">
    <location>
        <begin position="161"/>
        <end position="184"/>
    </location>
</feature>
<keyword evidence="7 13" id="KW-0812">Transmembrane</keyword>
<evidence type="ECO:0000256" key="10">
    <source>
        <dbReference type="ARBA" id="ARBA00023034"/>
    </source>
</evidence>
<dbReference type="GO" id="GO:0051119">
    <property type="term" value="F:sugar transmembrane transporter activity"/>
    <property type="evidence" value="ECO:0007669"/>
    <property type="project" value="InterPro"/>
</dbReference>
<dbReference type="KEGG" id="pmrn:116938646"/>
<evidence type="ECO:0000256" key="12">
    <source>
        <dbReference type="ARBA" id="ARBA00054132"/>
    </source>
</evidence>
<dbReference type="Pfam" id="PF03083">
    <property type="entry name" value="MtN3_slv"/>
    <property type="match status" value="2"/>
</dbReference>
<keyword evidence="5" id="KW-1003">Cell membrane</keyword>
<dbReference type="GeneID" id="116938646"/>
<keyword evidence="14" id="KW-1185">Reference proteome</keyword>
<feature type="transmembrane region" description="Helical" evidence="13">
    <location>
        <begin position="190"/>
        <end position="209"/>
    </location>
</feature>
<keyword evidence="4 13" id="KW-0813">Transport</keyword>
<evidence type="ECO:0000313" key="14">
    <source>
        <dbReference type="Proteomes" id="UP001318040"/>
    </source>
</evidence>
<evidence type="ECO:0000256" key="7">
    <source>
        <dbReference type="ARBA" id="ARBA00022692"/>
    </source>
</evidence>
<evidence type="ECO:0000256" key="5">
    <source>
        <dbReference type="ARBA" id="ARBA00022475"/>
    </source>
</evidence>
<evidence type="ECO:0000256" key="9">
    <source>
        <dbReference type="ARBA" id="ARBA00022989"/>
    </source>
</evidence>
<keyword evidence="6 13" id="KW-0762">Sugar transport</keyword>
<dbReference type="FunFam" id="1.20.1280.290:FF:000004">
    <property type="entry name" value="Sugar transporter SWEET"/>
    <property type="match status" value="1"/>
</dbReference>
<dbReference type="Gene3D" id="1.20.1280.290">
    <property type="match status" value="2"/>
</dbReference>
<keyword evidence="9 13" id="KW-1133">Transmembrane helix</keyword>
<protein>
    <recommendedName>
        <fullName evidence="13">Sugar transporter SWEET</fullName>
    </recommendedName>
</protein>
<reference evidence="15" key="1">
    <citation type="submission" date="2025-08" db="UniProtKB">
        <authorList>
            <consortium name="RefSeq"/>
        </authorList>
    </citation>
    <scope>IDENTIFICATION</scope>
    <source>
        <tissue evidence="15">Sperm</tissue>
    </source>
</reference>
<gene>
    <name evidence="15" type="primary">LOC116938646</name>
</gene>